<evidence type="ECO:0000313" key="10">
    <source>
        <dbReference type="EMBL" id="WDR03055.1"/>
    </source>
</evidence>
<organism evidence="10 11">
    <name type="scientific">Devosia algicola</name>
    <dbReference type="NCBI Taxonomy" id="3026418"/>
    <lineage>
        <taxon>Bacteria</taxon>
        <taxon>Pseudomonadati</taxon>
        <taxon>Pseudomonadota</taxon>
        <taxon>Alphaproteobacteria</taxon>
        <taxon>Hyphomicrobiales</taxon>
        <taxon>Devosiaceae</taxon>
        <taxon>Devosia</taxon>
    </lineage>
</organism>
<dbReference type="PIRSF" id="PIRSF000124">
    <property type="entry name" value="UDPglc_GDPman_dh"/>
    <property type="match status" value="1"/>
</dbReference>
<evidence type="ECO:0000256" key="1">
    <source>
        <dbReference type="ARBA" id="ARBA00004701"/>
    </source>
</evidence>
<proteinExistence type="inferred from homology"/>
<feature type="domain" description="UDP-glucose/GDP-mannose dehydrogenase C-terminal" evidence="9">
    <location>
        <begin position="317"/>
        <end position="418"/>
    </location>
</feature>
<dbReference type="PANTHER" id="PTHR43750">
    <property type="entry name" value="UDP-GLUCOSE 6-DEHYDROGENASE TUAD"/>
    <property type="match status" value="1"/>
</dbReference>
<comment type="pathway">
    <text evidence="1">Nucleotide-sugar biosynthesis; UDP-alpha-D-glucuronate biosynthesis; UDP-alpha-D-glucuronate from UDP-alpha-D-glucose: step 1/1.</text>
</comment>
<dbReference type="PANTHER" id="PTHR43750:SF3">
    <property type="entry name" value="UDP-GLUCOSE 6-DEHYDROGENASE TUAD"/>
    <property type="match status" value="1"/>
</dbReference>
<protein>
    <recommendedName>
        <fullName evidence="4 8">UDP-glucose 6-dehydrogenase</fullName>
        <ecNumber evidence="3 8">1.1.1.22</ecNumber>
    </recommendedName>
</protein>
<dbReference type="SUPFAM" id="SSF51735">
    <property type="entry name" value="NAD(P)-binding Rossmann-fold domains"/>
    <property type="match status" value="1"/>
</dbReference>
<dbReference type="RefSeq" id="WP_282219457.1">
    <property type="nucleotide sequence ID" value="NZ_CP118246.1"/>
</dbReference>
<dbReference type="InterPro" id="IPR017476">
    <property type="entry name" value="UDP-Glc/GDP-Man"/>
</dbReference>
<dbReference type="InterPro" id="IPR036220">
    <property type="entry name" value="UDP-Glc/GDP-Man_DH_C_sf"/>
</dbReference>
<dbReference type="Gene3D" id="3.40.50.720">
    <property type="entry name" value="NAD(P)-binding Rossmann-like Domain"/>
    <property type="match status" value="2"/>
</dbReference>
<evidence type="ECO:0000256" key="6">
    <source>
        <dbReference type="ARBA" id="ARBA00023027"/>
    </source>
</evidence>
<sequence length="446" mass="47862">MQITVVGSGYVGLVSGACFADVGHSVTCVDLDEAKVAALSAGHVPFYEPGLEPMVAKNIKAGRLSFSADMTQPVANADAVLIAVGTPTRRGDGRAELAYVHAAARAVAKHVRNFTVVITKSTVPVGTGDQVEDMIRQTNPAADIAVVSNPEFLRQGNAIEDFRHPDRIIVGINEARARPVIKQLYHPIIAGRNLLIFTSRRSAELTKYAANAFLAMKVSFINEIADLCENTGADVRDVALGLGLDPRIGPKFLVPGPGYGGSCFPKDTMALAQTGRDNASPLKLVESTIAVNEHRKQAMAQRIIELCGGDVDGKKIAVLGLAFKPNTDDLREASSIAIINALQLAGAKIAAFDPQGTTPATTILRDVEYCDDPYAVAVDAECLVLVTEWDIFGSLEFKRLHKLMATPRIVDLRNMFDRAELESLGFQYRGIGLPQRAPQMMVGLAE</sequence>
<evidence type="ECO:0000256" key="8">
    <source>
        <dbReference type="PIRNR" id="PIRNR000124"/>
    </source>
</evidence>
<dbReference type="EC" id="1.1.1.22" evidence="3 8"/>
<evidence type="ECO:0000256" key="7">
    <source>
        <dbReference type="ARBA" id="ARBA00047473"/>
    </source>
</evidence>
<dbReference type="InterPro" id="IPR014027">
    <property type="entry name" value="UDP-Glc/GDP-Man_DH_C"/>
</dbReference>
<keyword evidence="5 8" id="KW-0560">Oxidoreductase</keyword>
<comment type="similarity">
    <text evidence="2 8">Belongs to the UDP-glucose/GDP-mannose dehydrogenase family.</text>
</comment>
<dbReference type="InterPro" id="IPR028357">
    <property type="entry name" value="UDPglc_DH_bac"/>
</dbReference>
<comment type="catalytic activity">
    <reaction evidence="7 8">
        <text>UDP-alpha-D-glucose + 2 NAD(+) + H2O = UDP-alpha-D-glucuronate + 2 NADH + 3 H(+)</text>
        <dbReference type="Rhea" id="RHEA:23596"/>
        <dbReference type="ChEBI" id="CHEBI:15377"/>
        <dbReference type="ChEBI" id="CHEBI:15378"/>
        <dbReference type="ChEBI" id="CHEBI:57540"/>
        <dbReference type="ChEBI" id="CHEBI:57945"/>
        <dbReference type="ChEBI" id="CHEBI:58052"/>
        <dbReference type="ChEBI" id="CHEBI:58885"/>
        <dbReference type="EC" id="1.1.1.22"/>
    </reaction>
</comment>
<dbReference type="Pfam" id="PF03720">
    <property type="entry name" value="UDPG_MGDP_dh_C"/>
    <property type="match status" value="1"/>
</dbReference>
<evidence type="ECO:0000256" key="3">
    <source>
        <dbReference type="ARBA" id="ARBA00012954"/>
    </source>
</evidence>
<dbReference type="PIRSF" id="PIRSF500134">
    <property type="entry name" value="UDPglc_DH_bac"/>
    <property type="match status" value="1"/>
</dbReference>
<dbReference type="NCBIfam" id="TIGR03026">
    <property type="entry name" value="NDP-sugDHase"/>
    <property type="match status" value="1"/>
</dbReference>
<dbReference type="Proteomes" id="UP001220530">
    <property type="component" value="Chromosome"/>
</dbReference>
<gene>
    <name evidence="10" type="ORF">PSQ19_02280</name>
</gene>
<evidence type="ECO:0000256" key="4">
    <source>
        <dbReference type="ARBA" id="ARBA00015132"/>
    </source>
</evidence>
<reference evidence="10 11" key="1">
    <citation type="submission" date="2023-02" db="EMBL/GenBank/DDBJ databases">
        <title>Devosia algicola sp. nov., isolated from the phycosphere of marine algae.</title>
        <authorList>
            <person name="Kim J.M."/>
            <person name="Lee J.K."/>
            <person name="Choi B.J."/>
            <person name="Bayburt H."/>
            <person name="Jeon C.O."/>
        </authorList>
    </citation>
    <scope>NUCLEOTIDE SEQUENCE [LARGE SCALE GENOMIC DNA]</scope>
    <source>
        <strain evidence="10 11">G20-9</strain>
    </source>
</reference>
<dbReference type="SUPFAM" id="SSF48179">
    <property type="entry name" value="6-phosphogluconate dehydrogenase C-terminal domain-like"/>
    <property type="match status" value="1"/>
</dbReference>
<dbReference type="EMBL" id="CP118246">
    <property type="protein sequence ID" value="WDR03055.1"/>
    <property type="molecule type" value="Genomic_DNA"/>
</dbReference>
<keyword evidence="6 8" id="KW-0520">NAD</keyword>
<dbReference type="InterPro" id="IPR001732">
    <property type="entry name" value="UDP-Glc/GDP-Man_DH_N"/>
</dbReference>
<dbReference type="Gene3D" id="1.20.5.100">
    <property type="entry name" value="Cytochrome c1, transmembrane anchor, C-terminal"/>
    <property type="match status" value="1"/>
</dbReference>
<dbReference type="Pfam" id="PF00984">
    <property type="entry name" value="UDPG_MGDP_dh"/>
    <property type="match status" value="1"/>
</dbReference>
<accession>A0ABY7YPR0</accession>
<evidence type="ECO:0000313" key="11">
    <source>
        <dbReference type="Proteomes" id="UP001220530"/>
    </source>
</evidence>
<dbReference type="Pfam" id="PF03721">
    <property type="entry name" value="UDPG_MGDP_dh_N"/>
    <property type="match status" value="1"/>
</dbReference>
<dbReference type="InterPro" id="IPR014026">
    <property type="entry name" value="UDP-Glc/GDP-Man_DH_dimer"/>
</dbReference>
<dbReference type="InterPro" id="IPR036291">
    <property type="entry name" value="NAD(P)-bd_dom_sf"/>
</dbReference>
<dbReference type="SUPFAM" id="SSF52413">
    <property type="entry name" value="UDP-glucose/GDP-mannose dehydrogenase C-terminal domain"/>
    <property type="match status" value="1"/>
</dbReference>
<dbReference type="SMART" id="SM00984">
    <property type="entry name" value="UDPG_MGDP_dh_C"/>
    <property type="match status" value="1"/>
</dbReference>
<dbReference type="InterPro" id="IPR008927">
    <property type="entry name" value="6-PGluconate_DH-like_C_sf"/>
</dbReference>
<keyword evidence="11" id="KW-1185">Reference proteome</keyword>
<evidence type="ECO:0000259" key="9">
    <source>
        <dbReference type="SMART" id="SM00984"/>
    </source>
</evidence>
<evidence type="ECO:0000256" key="5">
    <source>
        <dbReference type="ARBA" id="ARBA00023002"/>
    </source>
</evidence>
<name>A0ABY7YPR0_9HYPH</name>
<evidence type="ECO:0000256" key="2">
    <source>
        <dbReference type="ARBA" id="ARBA00006601"/>
    </source>
</evidence>